<evidence type="ECO:0000313" key="4">
    <source>
        <dbReference type="Proteomes" id="UP000201613"/>
    </source>
</evidence>
<dbReference type="Gene3D" id="3.40.190.150">
    <property type="entry name" value="Bordetella uptake gene, domain 1"/>
    <property type="match status" value="1"/>
</dbReference>
<dbReference type="Pfam" id="PF03401">
    <property type="entry name" value="TctC"/>
    <property type="match status" value="1"/>
</dbReference>
<protein>
    <submittedName>
        <fullName evidence="3">Tripartite tricarboxylate transporter family receptor</fullName>
    </submittedName>
</protein>
<sequence>MKRRTILKTTAALLALAVAPAALAAEGYPDQAIEILIPFSAGGGNDQVARALAAELEDILGESVVPVQKTGAGGYVAAQALVTGEPDGYTLGHQSLGTLILGGLMKEQVVNALTDLRFVAQMALIQSAIAVKADSPYQTLDELLAAMKDEPGALAWGHTGRGGFHFVNGASLLAATGTEALDVPYSGSSNTVAALLGGEVDFALLSTSNYLGFEDEMRILAFAAEQGDDLVPDVKTVSELGIDMVTVATPSVITVHKDTPDEIVATLQSAIQEAVSRERYRTTLSGMGIAPVFADGDAIRAYLDANVDRWKELVDAAAETAG</sequence>
<keyword evidence="2" id="KW-0732">Signal</keyword>
<dbReference type="EMBL" id="FXZK01000006">
    <property type="protein sequence ID" value="SMY08830.1"/>
    <property type="molecule type" value="Genomic_DNA"/>
</dbReference>
<name>A0A238LIX5_9RHOB</name>
<organism evidence="3 4">
    <name type="scientific">Flavimaricola marinus</name>
    <dbReference type="NCBI Taxonomy" id="1819565"/>
    <lineage>
        <taxon>Bacteria</taxon>
        <taxon>Pseudomonadati</taxon>
        <taxon>Pseudomonadota</taxon>
        <taxon>Alphaproteobacteria</taxon>
        <taxon>Rhodobacterales</taxon>
        <taxon>Paracoccaceae</taxon>
        <taxon>Flavimaricola</taxon>
    </lineage>
</organism>
<dbReference type="PANTHER" id="PTHR42928:SF5">
    <property type="entry name" value="BLR1237 PROTEIN"/>
    <property type="match status" value="1"/>
</dbReference>
<dbReference type="PIRSF" id="PIRSF017082">
    <property type="entry name" value="YflP"/>
    <property type="match status" value="1"/>
</dbReference>
<dbReference type="AlphaFoldDB" id="A0A238LIX5"/>
<dbReference type="InterPro" id="IPR005064">
    <property type="entry name" value="BUG"/>
</dbReference>
<reference evidence="3 4" key="1">
    <citation type="submission" date="2017-05" db="EMBL/GenBank/DDBJ databases">
        <authorList>
            <person name="Song R."/>
            <person name="Chenine A.L."/>
            <person name="Ruprecht R.M."/>
        </authorList>
    </citation>
    <scope>NUCLEOTIDE SEQUENCE [LARGE SCALE GENOMIC DNA]</scope>
    <source>
        <strain evidence="3 4">CECT 8899</strain>
    </source>
</reference>
<dbReference type="Proteomes" id="UP000201613">
    <property type="component" value="Unassembled WGS sequence"/>
</dbReference>
<dbReference type="PANTHER" id="PTHR42928">
    <property type="entry name" value="TRICARBOXYLATE-BINDING PROTEIN"/>
    <property type="match status" value="1"/>
</dbReference>
<evidence type="ECO:0000313" key="3">
    <source>
        <dbReference type="EMBL" id="SMY08830.1"/>
    </source>
</evidence>
<dbReference type="SUPFAM" id="SSF53850">
    <property type="entry name" value="Periplasmic binding protein-like II"/>
    <property type="match status" value="1"/>
</dbReference>
<evidence type="ECO:0000256" key="1">
    <source>
        <dbReference type="ARBA" id="ARBA00006987"/>
    </source>
</evidence>
<keyword evidence="3" id="KW-0675">Receptor</keyword>
<dbReference type="Gene3D" id="3.40.190.10">
    <property type="entry name" value="Periplasmic binding protein-like II"/>
    <property type="match status" value="1"/>
</dbReference>
<dbReference type="RefSeq" id="WP_093993032.1">
    <property type="nucleotide sequence ID" value="NZ_FXZK01000006.1"/>
</dbReference>
<proteinExistence type="inferred from homology"/>
<dbReference type="InterPro" id="IPR042100">
    <property type="entry name" value="Bug_dom1"/>
</dbReference>
<dbReference type="OrthoDB" id="9780943at2"/>
<accession>A0A238LIX5</accession>
<gene>
    <name evidence="3" type="ORF">LOM8899_02989</name>
</gene>
<evidence type="ECO:0000256" key="2">
    <source>
        <dbReference type="SAM" id="SignalP"/>
    </source>
</evidence>
<feature type="chain" id="PRO_5012873128" evidence="2">
    <location>
        <begin position="25"/>
        <end position="322"/>
    </location>
</feature>
<comment type="similarity">
    <text evidence="1">Belongs to the UPF0065 (bug) family.</text>
</comment>
<keyword evidence="4" id="KW-1185">Reference proteome</keyword>
<dbReference type="CDD" id="cd07012">
    <property type="entry name" value="PBP2_Bug_TTT"/>
    <property type="match status" value="1"/>
</dbReference>
<feature type="signal peptide" evidence="2">
    <location>
        <begin position="1"/>
        <end position="24"/>
    </location>
</feature>